<sequence>MLWRDKMALCFPPRHTGWPLTTSGSLGRVQRPVAGRRSVAAVR</sequence>
<name>A0ABP3A2P2_MYCUL</name>
<organism evidence="1 2">
    <name type="scientific">Mycobacterium ulcerans str. Harvey</name>
    <dbReference type="NCBI Taxonomy" id="1299332"/>
    <lineage>
        <taxon>Bacteria</taxon>
        <taxon>Bacillati</taxon>
        <taxon>Actinomycetota</taxon>
        <taxon>Actinomycetes</taxon>
        <taxon>Mycobacteriales</taxon>
        <taxon>Mycobacteriaceae</taxon>
        <taxon>Mycobacterium</taxon>
        <taxon>Mycobacterium ulcerans group</taxon>
    </lineage>
</organism>
<gene>
    <name evidence="1" type="ORF">I551_7721</name>
</gene>
<evidence type="ECO:0000313" key="2">
    <source>
        <dbReference type="Proteomes" id="UP000020681"/>
    </source>
</evidence>
<accession>A0ABP3A2P2</accession>
<dbReference type="EMBL" id="JAOL01000188">
    <property type="protein sequence ID" value="EUA85803.1"/>
    <property type="molecule type" value="Genomic_DNA"/>
</dbReference>
<keyword evidence="2" id="KW-1185">Reference proteome</keyword>
<protein>
    <submittedName>
        <fullName evidence="1">Uncharacterized protein</fullName>
    </submittedName>
</protein>
<comment type="caution">
    <text evidence="1">The sequence shown here is derived from an EMBL/GenBank/DDBJ whole genome shotgun (WGS) entry which is preliminary data.</text>
</comment>
<evidence type="ECO:0000313" key="1">
    <source>
        <dbReference type="EMBL" id="EUA85803.1"/>
    </source>
</evidence>
<dbReference type="Proteomes" id="UP000020681">
    <property type="component" value="Unassembled WGS sequence"/>
</dbReference>
<proteinExistence type="predicted"/>
<reference evidence="1 2" key="1">
    <citation type="submission" date="2014-01" db="EMBL/GenBank/DDBJ databases">
        <authorList>
            <person name="Dobos K."/>
            <person name="Lenaerts A."/>
            <person name="Ordway D."/>
            <person name="DeGroote M.A."/>
            <person name="Parker T."/>
            <person name="Sizemore C."/>
            <person name="Tallon L.J."/>
            <person name="Sadzewicz L.K."/>
            <person name="Sengamalay N."/>
            <person name="Fraser C.M."/>
            <person name="Hine E."/>
            <person name="Shefchek K.A."/>
            <person name="Das S.P."/>
            <person name="Tettelin H."/>
        </authorList>
    </citation>
    <scope>NUCLEOTIDE SEQUENCE [LARGE SCALE GENOMIC DNA]</scope>
    <source>
        <strain evidence="1 2">Harvey</strain>
    </source>
</reference>